<proteinExistence type="inferred from homology"/>
<gene>
    <name evidence="8" type="ORF">SAMN04488542_1547</name>
</gene>
<accession>A0A1G7V008</accession>
<comment type="cofactor">
    <cofactor evidence="1 5">
        <name>FAD</name>
        <dbReference type="ChEBI" id="CHEBI:57692"/>
    </cofactor>
</comment>
<dbReference type="PIRSF" id="PIRSF000137">
    <property type="entry name" value="Alcohol_oxidase"/>
    <property type="match status" value="1"/>
</dbReference>
<dbReference type="InterPro" id="IPR012132">
    <property type="entry name" value="GMC_OxRdtase"/>
</dbReference>
<dbReference type="InterPro" id="IPR000172">
    <property type="entry name" value="GMC_OxRdtase_N"/>
</dbReference>
<dbReference type="GO" id="GO:0050660">
    <property type="term" value="F:flavin adenine dinucleotide binding"/>
    <property type="evidence" value="ECO:0007669"/>
    <property type="project" value="InterPro"/>
</dbReference>
<dbReference type="Pfam" id="PF00732">
    <property type="entry name" value="GMC_oxred_N"/>
    <property type="match status" value="1"/>
</dbReference>
<evidence type="ECO:0000256" key="3">
    <source>
        <dbReference type="ARBA" id="ARBA00022630"/>
    </source>
</evidence>
<dbReference type="AlphaFoldDB" id="A0A1G7V008"/>
<evidence type="ECO:0000256" key="2">
    <source>
        <dbReference type="ARBA" id="ARBA00010790"/>
    </source>
</evidence>
<keyword evidence="9" id="KW-1185">Reference proteome</keyword>
<dbReference type="SUPFAM" id="SSF54373">
    <property type="entry name" value="FAD-linked reductases, C-terminal domain"/>
    <property type="match status" value="1"/>
</dbReference>
<dbReference type="PANTHER" id="PTHR11552:SF147">
    <property type="entry name" value="CHOLINE DEHYDROGENASE, MITOCHONDRIAL"/>
    <property type="match status" value="1"/>
</dbReference>
<dbReference type="InterPro" id="IPR036188">
    <property type="entry name" value="FAD/NAD-bd_sf"/>
</dbReference>
<dbReference type="Gene3D" id="3.30.410.40">
    <property type="match status" value="1"/>
</dbReference>
<dbReference type="PANTHER" id="PTHR11552">
    <property type="entry name" value="GLUCOSE-METHANOL-CHOLINE GMC OXIDOREDUCTASE"/>
    <property type="match status" value="1"/>
</dbReference>
<keyword evidence="4 5" id="KW-0274">FAD</keyword>
<feature type="domain" description="Glucose-methanol-choline oxidoreductase N-terminal" evidence="7">
    <location>
        <begin position="90"/>
        <end position="113"/>
    </location>
</feature>
<dbReference type="OrthoDB" id="9785276at2"/>
<dbReference type="EMBL" id="FNBG01000054">
    <property type="protein sequence ID" value="SDG52878.1"/>
    <property type="molecule type" value="Genomic_DNA"/>
</dbReference>
<dbReference type="RefSeq" id="WP_091236459.1">
    <property type="nucleotide sequence ID" value="NZ_FNBG01000054.1"/>
</dbReference>
<evidence type="ECO:0000313" key="8">
    <source>
        <dbReference type="EMBL" id="SDG52878.1"/>
    </source>
</evidence>
<evidence type="ECO:0000256" key="6">
    <source>
        <dbReference type="RuleBase" id="RU003968"/>
    </source>
</evidence>
<dbReference type="SUPFAM" id="SSF51905">
    <property type="entry name" value="FAD/NAD(P)-binding domain"/>
    <property type="match status" value="1"/>
</dbReference>
<evidence type="ECO:0000256" key="5">
    <source>
        <dbReference type="PIRSR" id="PIRSR000137-2"/>
    </source>
</evidence>
<dbReference type="InterPro" id="IPR007867">
    <property type="entry name" value="GMC_OxRtase_C"/>
</dbReference>
<dbReference type="Proteomes" id="UP000198972">
    <property type="component" value="Unassembled WGS sequence"/>
</dbReference>
<protein>
    <submittedName>
        <fullName evidence="8">Choline dehydrogenase</fullName>
    </submittedName>
</protein>
<comment type="similarity">
    <text evidence="2 6">Belongs to the GMC oxidoreductase family.</text>
</comment>
<keyword evidence="3 6" id="KW-0285">Flavoprotein</keyword>
<feature type="binding site" evidence="5">
    <location>
        <position position="92"/>
    </location>
    <ligand>
        <name>FAD</name>
        <dbReference type="ChEBI" id="CHEBI:57692"/>
    </ligand>
</feature>
<evidence type="ECO:0000313" key="9">
    <source>
        <dbReference type="Proteomes" id="UP000198972"/>
    </source>
</evidence>
<reference evidence="8 9" key="1">
    <citation type="submission" date="2016-10" db="EMBL/GenBank/DDBJ databases">
        <authorList>
            <person name="de Groot N.N."/>
        </authorList>
    </citation>
    <scope>NUCLEOTIDE SEQUENCE [LARGE SCALE GENOMIC DNA]</scope>
    <source>
        <strain evidence="8 9">DSM 28129</strain>
    </source>
</reference>
<evidence type="ECO:0000256" key="4">
    <source>
        <dbReference type="ARBA" id="ARBA00022827"/>
    </source>
</evidence>
<organism evidence="8 9">
    <name type="scientific">Fontibacillus panacisegetis</name>
    <dbReference type="NCBI Taxonomy" id="670482"/>
    <lineage>
        <taxon>Bacteria</taxon>
        <taxon>Bacillati</taxon>
        <taxon>Bacillota</taxon>
        <taxon>Bacilli</taxon>
        <taxon>Bacillales</taxon>
        <taxon>Paenibacillaceae</taxon>
        <taxon>Fontibacillus</taxon>
    </lineage>
</organism>
<evidence type="ECO:0000259" key="7">
    <source>
        <dbReference type="PROSITE" id="PS00623"/>
    </source>
</evidence>
<sequence length="586" mass="64260">MGHSQKNCKKSIFDYIVIGAGTAGGIVAKKLTDDMRSSVLVLEPGVNSTAQLSSASVLNAIIQHSDNKFAFNLLSRIESPLGRQLATVNGRVIGGSSEVNEMYAVRGSKELYDEWAALTDEPQWSYDQIRSLFIQNEFYTGLTQSPNERGRWGPIFVRQQHIPSDGLIQTLADAAANVLGIDKVEDYNTGVRDCTFYKSQFIQREFRNTITRSSTATGYLNGSIVTQGNEFYPDEYGIGNRKLVILSKTTANKILFKNKNGQMIASGVQYVRNGVSQKTFARKGVIVSAGFFSSVILQRSGIGKSNDLLKAGITPLVKNPNVGYNLQNRAYAGLGVEVETSQILPVVGADLNQPIILGAFIAENKDNLVESRRLQILGVPAPLFIPASDVASNGWELDLENKQINVMSFGLIDLNPRSKGTIMASHSDPEALPSFSFNPLQTTTNDLDFLVDQYINMYNIIQEARSNNSGIKDVVYPPEAIFQITDEADKRQKLGEFVRASYSNFYHYGGQCKMGTSVQDGVVNGRLDVFGTTNLKVADLSIAPILPDGNTSIPAQIIGLNAVHFIQNNPHPCVLDDDDFEDELED</sequence>
<dbReference type="Gene3D" id="3.50.50.60">
    <property type="entry name" value="FAD/NAD(P)-binding domain"/>
    <property type="match status" value="1"/>
</dbReference>
<dbReference type="STRING" id="670482.SAMN04488542_1547"/>
<dbReference type="GO" id="GO:0016614">
    <property type="term" value="F:oxidoreductase activity, acting on CH-OH group of donors"/>
    <property type="evidence" value="ECO:0007669"/>
    <property type="project" value="InterPro"/>
</dbReference>
<dbReference type="PROSITE" id="PS00623">
    <property type="entry name" value="GMC_OXRED_1"/>
    <property type="match status" value="1"/>
</dbReference>
<evidence type="ECO:0000256" key="1">
    <source>
        <dbReference type="ARBA" id="ARBA00001974"/>
    </source>
</evidence>
<name>A0A1G7V008_9BACL</name>
<dbReference type="Pfam" id="PF05199">
    <property type="entry name" value="GMC_oxred_C"/>
    <property type="match status" value="1"/>
</dbReference>